<comment type="subunit">
    <text evidence="1">Monomer.</text>
</comment>
<dbReference type="GO" id="GO:0005524">
    <property type="term" value="F:ATP binding"/>
    <property type="evidence" value="ECO:0007669"/>
    <property type="project" value="UniProtKB-UniRule"/>
</dbReference>
<keyword evidence="3 4" id="KW-0067">ATP-binding</keyword>
<feature type="compositionally biased region" description="Basic and acidic residues" evidence="5">
    <location>
        <begin position="13"/>
        <end position="25"/>
    </location>
</feature>
<reference evidence="7" key="1">
    <citation type="submission" date="2021-09" db="EMBL/GenBank/DDBJ databases">
        <authorList>
            <consortium name="AG Swart"/>
            <person name="Singh M."/>
            <person name="Singh A."/>
            <person name="Seah K."/>
            <person name="Emmerich C."/>
        </authorList>
    </citation>
    <scope>NUCLEOTIDE SEQUENCE</scope>
    <source>
        <strain evidence="7">ATCC30299</strain>
    </source>
</reference>
<dbReference type="Proteomes" id="UP001162131">
    <property type="component" value="Unassembled WGS sequence"/>
</dbReference>
<feature type="compositionally biased region" description="Polar residues" evidence="5">
    <location>
        <begin position="1"/>
        <end position="10"/>
    </location>
</feature>
<dbReference type="CDD" id="cd14003">
    <property type="entry name" value="STKc_AMPK-like"/>
    <property type="match status" value="1"/>
</dbReference>
<evidence type="ECO:0000313" key="7">
    <source>
        <dbReference type="EMBL" id="CAG9311811.1"/>
    </source>
</evidence>
<dbReference type="InterPro" id="IPR000719">
    <property type="entry name" value="Prot_kinase_dom"/>
</dbReference>
<comment type="caution">
    <text evidence="7">The sequence shown here is derived from an EMBL/GenBank/DDBJ whole genome shotgun (WGS) entry which is preliminary data.</text>
</comment>
<dbReference type="SUPFAM" id="SSF56112">
    <property type="entry name" value="Protein kinase-like (PK-like)"/>
    <property type="match status" value="1"/>
</dbReference>
<dbReference type="EMBL" id="CAJZBQ010000005">
    <property type="protein sequence ID" value="CAG9311811.1"/>
    <property type="molecule type" value="Genomic_DNA"/>
</dbReference>
<feature type="domain" description="Protein kinase" evidence="6">
    <location>
        <begin position="254"/>
        <end position="507"/>
    </location>
</feature>
<feature type="binding site" evidence="4">
    <location>
        <position position="283"/>
    </location>
    <ligand>
        <name>ATP</name>
        <dbReference type="ChEBI" id="CHEBI:30616"/>
    </ligand>
</feature>
<dbReference type="GO" id="GO:0035556">
    <property type="term" value="P:intracellular signal transduction"/>
    <property type="evidence" value="ECO:0007669"/>
    <property type="project" value="TreeGrafter"/>
</dbReference>
<dbReference type="PANTHER" id="PTHR24346">
    <property type="entry name" value="MAP/MICROTUBULE AFFINITY-REGULATING KINASE"/>
    <property type="match status" value="1"/>
</dbReference>
<dbReference type="AlphaFoldDB" id="A0AAU9IEL2"/>
<evidence type="ECO:0000256" key="1">
    <source>
        <dbReference type="ARBA" id="ARBA00011245"/>
    </source>
</evidence>
<organism evidence="7 8">
    <name type="scientific">Blepharisma stoltei</name>
    <dbReference type="NCBI Taxonomy" id="1481888"/>
    <lineage>
        <taxon>Eukaryota</taxon>
        <taxon>Sar</taxon>
        <taxon>Alveolata</taxon>
        <taxon>Ciliophora</taxon>
        <taxon>Postciliodesmatophora</taxon>
        <taxon>Heterotrichea</taxon>
        <taxon>Heterotrichida</taxon>
        <taxon>Blepharismidae</taxon>
        <taxon>Blepharisma</taxon>
    </lineage>
</organism>
<dbReference type="Gene3D" id="1.10.510.10">
    <property type="entry name" value="Transferase(Phosphotransferase) domain 1"/>
    <property type="match status" value="1"/>
</dbReference>
<dbReference type="InterPro" id="IPR017441">
    <property type="entry name" value="Protein_kinase_ATP_BS"/>
</dbReference>
<evidence type="ECO:0000256" key="3">
    <source>
        <dbReference type="ARBA" id="ARBA00022840"/>
    </source>
</evidence>
<dbReference type="PANTHER" id="PTHR24346:SF30">
    <property type="entry name" value="MATERNAL EMBRYONIC LEUCINE ZIPPER KINASE"/>
    <property type="match status" value="1"/>
</dbReference>
<feature type="compositionally biased region" description="Basic and acidic residues" evidence="5">
    <location>
        <begin position="121"/>
        <end position="132"/>
    </location>
</feature>
<keyword evidence="8" id="KW-1185">Reference proteome</keyword>
<evidence type="ECO:0000256" key="5">
    <source>
        <dbReference type="SAM" id="MobiDB-lite"/>
    </source>
</evidence>
<evidence type="ECO:0000256" key="4">
    <source>
        <dbReference type="PROSITE-ProRule" id="PRU10141"/>
    </source>
</evidence>
<accession>A0AAU9IEL2</accession>
<dbReference type="FunFam" id="3.30.200.20:FF:000042">
    <property type="entry name" value="Aurora kinase A"/>
    <property type="match status" value="1"/>
</dbReference>
<protein>
    <recommendedName>
        <fullName evidence="6">Protein kinase domain-containing protein</fullName>
    </recommendedName>
</protein>
<dbReference type="PROSITE" id="PS00108">
    <property type="entry name" value="PROTEIN_KINASE_ST"/>
    <property type="match status" value="1"/>
</dbReference>
<dbReference type="InterPro" id="IPR008271">
    <property type="entry name" value="Ser/Thr_kinase_AS"/>
</dbReference>
<dbReference type="PROSITE" id="PS50011">
    <property type="entry name" value="PROTEIN_KINASE_DOM"/>
    <property type="match status" value="1"/>
</dbReference>
<gene>
    <name evidence="7" type="ORF">BSTOLATCC_MIC5071</name>
</gene>
<evidence type="ECO:0000256" key="2">
    <source>
        <dbReference type="ARBA" id="ARBA00022741"/>
    </source>
</evidence>
<dbReference type="FunFam" id="1.10.510.10:FF:000571">
    <property type="entry name" value="Maternal embryonic leucine zipper kinase"/>
    <property type="match status" value="1"/>
</dbReference>
<dbReference type="InterPro" id="IPR011009">
    <property type="entry name" value="Kinase-like_dom_sf"/>
</dbReference>
<dbReference type="SMART" id="SM00220">
    <property type="entry name" value="S_TKc"/>
    <property type="match status" value="1"/>
</dbReference>
<feature type="compositionally biased region" description="Polar residues" evidence="5">
    <location>
        <begin position="39"/>
        <end position="56"/>
    </location>
</feature>
<feature type="compositionally biased region" description="Polar residues" evidence="5">
    <location>
        <begin position="194"/>
        <end position="214"/>
    </location>
</feature>
<dbReference type="GO" id="GO:0004674">
    <property type="term" value="F:protein serine/threonine kinase activity"/>
    <property type="evidence" value="ECO:0007669"/>
    <property type="project" value="TreeGrafter"/>
</dbReference>
<proteinExistence type="predicted"/>
<name>A0AAU9IEL2_9CILI</name>
<feature type="compositionally biased region" description="Basic and acidic residues" evidence="5">
    <location>
        <begin position="103"/>
        <end position="113"/>
    </location>
</feature>
<dbReference type="Pfam" id="PF00069">
    <property type="entry name" value="Pkinase"/>
    <property type="match status" value="1"/>
</dbReference>
<keyword evidence="2 4" id="KW-0547">Nucleotide-binding</keyword>
<feature type="region of interest" description="Disordered" evidence="5">
    <location>
        <begin position="1"/>
        <end position="132"/>
    </location>
</feature>
<evidence type="ECO:0000313" key="8">
    <source>
        <dbReference type="Proteomes" id="UP001162131"/>
    </source>
</evidence>
<dbReference type="PROSITE" id="PS00107">
    <property type="entry name" value="PROTEIN_KINASE_ATP"/>
    <property type="match status" value="1"/>
</dbReference>
<dbReference type="GO" id="GO:0005737">
    <property type="term" value="C:cytoplasm"/>
    <property type="evidence" value="ECO:0007669"/>
    <property type="project" value="TreeGrafter"/>
</dbReference>
<sequence>MAEQIRPTSSKIRRIERDSKPRPSKELAFLFQKRKSKSRITSPLGSNKQTPDSSRSPLFRVNKEPSSHPPPRQDSPNYSSLLSKYLENALKEASSRKNSPQVAERKDSERKDANSPISSRVEAKPSHKRVKSEIAKIEIAAVSPHVPKRDMITPSSIIQEQPSSRKLSLDQISKDLLDDSQEETMKRTHKRNNSEANSAIVNIPSTNRSLGNSFEKQEASKKEAEEKEREMLIQNIILNFRKKGLPPPTSVDFYRFGKQLGKGAFGKVYLGLHRLTGLKVAIKTIDKSFIKDERTRRKVFQEVFVMKRVHHQNVIRLMEVFESTRHLMIVLEYSGGGDLLQLVKNRGRLPESEAKAIFGQVVDGVEACHNKNVIHRDIKLDNILLTTDFNCIKICDFGVSRVVKPGEKINEQCGTPAYLAPEIIADRGYEPFYVDIWSMGVLLYAMVCGTVPFKAKTLPDLHKLILRCKYHMPSNLSQEIQDLIRRMLNPIPHQRIQLSEIKQHPWFSAPDYESCFEDSASPRFTGSFAANPLQKTNKKTILTKLFQLGFPTDFVEQSMKYGDINHATATYQLLELNQL</sequence>
<feature type="compositionally biased region" description="Basic and acidic residues" evidence="5">
    <location>
        <begin position="215"/>
        <end position="226"/>
    </location>
</feature>
<feature type="region of interest" description="Disordered" evidence="5">
    <location>
        <begin position="182"/>
        <end position="226"/>
    </location>
</feature>
<evidence type="ECO:0000259" key="6">
    <source>
        <dbReference type="PROSITE" id="PS50011"/>
    </source>
</evidence>